<accession>A0A8J3AD25</accession>
<keyword evidence="1" id="KW-1133">Transmembrane helix</keyword>
<reference evidence="2" key="2">
    <citation type="submission" date="2020-09" db="EMBL/GenBank/DDBJ databases">
        <authorList>
            <person name="Sun Q."/>
            <person name="Zhou Y."/>
        </authorList>
    </citation>
    <scope>NUCLEOTIDE SEQUENCE</scope>
    <source>
        <strain evidence="2">CGMCC 1.14988</strain>
    </source>
</reference>
<protein>
    <recommendedName>
        <fullName evidence="4">TadE-like protein</fullName>
    </recommendedName>
</protein>
<keyword evidence="1" id="KW-0472">Membrane</keyword>
<reference evidence="2" key="1">
    <citation type="journal article" date="2014" name="Int. J. Syst. Evol. Microbiol.">
        <title>Complete genome sequence of Corynebacterium casei LMG S-19264T (=DSM 44701T), isolated from a smear-ripened cheese.</title>
        <authorList>
            <consortium name="US DOE Joint Genome Institute (JGI-PGF)"/>
            <person name="Walter F."/>
            <person name="Albersmeier A."/>
            <person name="Kalinowski J."/>
            <person name="Ruckert C."/>
        </authorList>
    </citation>
    <scope>NUCLEOTIDE SEQUENCE</scope>
    <source>
        <strain evidence="2">CGMCC 1.14988</strain>
    </source>
</reference>
<evidence type="ECO:0000256" key="1">
    <source>
        <dbReference type="SAM" id="Phobius"/>
    </source>
</evidence>
<organism evidence="2 3">
    <name type="scientific">Egicoccus halophilus</name>
    <dbReference type="NCBI Taxonomy" id="1670830"/>
    <lineage>
        <taxon>Bacteria</taxon>
        <taxon>Bacillati</taxon>
        <taxon>Actinomycetota</taxon>
        <taxon>Nitriliruptoria</taxon>
        <taxon>Egicoccales</taxon>
        <taxon>Egicoccaceae</taxon>
        <taxon>Egicoccus</taxon>
    </lineage>
</organism>
<name>A0A8J3AD25_9ACTN</name>
<evidence type="ECO:0000313" key="2">
    <source>
        <dbReference type="EMBL" id="GGI05617.1"/>
    </source>
</evidence>
<proteinExistence type="predicted"/>
<evidence type="ECO:0000313" key="3">
    <source>
        <dbReference type="Proteomes" id="UP000650511"/>
    </source>
</evidence>
<comment type="caution">
    <text evidence="2">The sequence shown here is derived from an EMBL/GenBank/DDBJ whole genome shotgun (WGS) entry which is preliminary data.</text>
</comment>
<dbReference type="EMBL" id="BMHA01000005">
    <property type="protein sequence ID" value="GGI05617.1"/>
    <property type="molecule type" value="Genomic_DNA"/>
</dbReference>
<gene>
    <name evidence="2" type="ORF">GCM10011354_14980</name>
</gene>
<dbReference type="AlphaFoldDB" id="A0A8J3AD25"/>
<keyword evidence="3" id="KW-1185">Reference proteome</keyword>
<evidence type="ECO:0008006" key="4">
    <source>
        <dbReference type="Google" id="ProtNLM"/>
    </source>
</evidence>
<dbReference type="Proteomes" id="UP000650511">
    <property type="component" value="Unassembled WGS sequence"/>
</dbReference>
<feature type="transmembrane region" description="Helical" evidence="1">
    <location>
        <begin position="20"/>
        <end position="41"/>
    </location>
</feature>
<keyword evidence="1" id="KW-0812">Transmembrane</keyword>
<sequence>MPRTGVRTVTEQGSSPIGAVFGVGIFLAFLLLATQTLLHLYATSIVSSATFDAARRAAAEDGLGCDEVPAQVRARLGSHGAAARVTCTDDGEQLHVAVTADSPASLLRVVDARGISRTATVRVERVR</sequence>